<name>A0ABU0GPE4_9BACL</name>
<organism evidence="1 2">
    <name type="scientific">Planomicrobium stackebrandtii</name>
    <dbReference type="NCBI Taxonomy" id="253160"/>
    <lineage>
        <taxon>Bacteria</taxon>
        <taxon>Bacillati</taxon>
        <taxon>Bacillota</taxon>
        <taxon>Bacilli</taxon>
        <taxon>Bacillales</taxon>
        <taxon>Caryophanaceae</taxon>
        <taxon>Planomicrobium</taxon>
    </lineage>
</organism>
<reference evidence="1 2" key="1">
    <citation type="submission" date="2023-07" db="EMBL/GenBank/DDBJ databases">
        <title>Genomic Encyclopedia of Type Strains, Phase IV (KMG-IV): sequencing the most valuable type-strain genomes for metagenomic binning, comparative biology and taxonomic classification.</title>
        <authorList>
            <person name="Goeker M."/>
        </authorList>
    </citation>
    <scope>NUCLEOTIDE SEQUENCE [LARGE SCALE GENOMIC DNA]</scope>
    <source>
        <strain evidence="1 2">DSM 16419</strain>
    </source>
</reference>
<accession>A0ABU0GPE4</accession>
<protein>
    <submittedName>
        <fullName evidence="1">Uncharacterized protein</fullName>
    </submittedName>
</protein>
<dbReference type="EMBL" id="JAUSWB010000001">
    <property type="protein sequence ID" value="MDQ0427229.1"/>
    <property type="molecule type" value="Genomic_DNA"/>
</dbReference>
<dbReference type="Proteomes" id="UP001241988">
    <property type="component" value="Unassembled WGS sequence"/>
</dbReference>
<comment type="caution">
    <text evidence="1">The sequence shown here is derived from an EMBL/GenBank/DDBJ whole genome shotgun (WGS) entry which is preliminary data.</text>
</comment>
<evidence type="ECO:0000313" key="1">
    <source>
        <dbReference type="EMBL" id="MDQ0427229.1"/>
    </source>
</evidence>
<gene>
    <name evidence="1" type="ORF">QOZ98_000054</name>
</gene>
<proteinExistence type="predicted"/>
<keyword evidence="2" id="KW-1185">Reference proteome</keyword>
<evidence type="ECO:0000313" key="2">
    <source>
        <dbReference type="Proteomes" id="UP001241988"/>
    </source>
</evidence>
<sequence length="83" mass="9367">MSPAILAQYDVGERQCRYCLIGIVLLQLADAENAGLRLSSAVKFTPYFVEIKAFEKRLILSADLRSSKYGRRQESISSLVWVI</sequence>